<evidence type="ECO:0000256" key="7">
    <source>
        <dbReference type="HAMAP-Rule" id="MF_00473"/>
    </source>
</evidence>
<dbReference type="GO" id="GO:0004347">
    <property type="term" value="F:glucose-6-phosphate isomerase activity"/>
    <property type="evidence" value="ECO:0007669"/>
    <property type="project" value="UniProtKB-UniRule"/>
</dbReference>
<dbReference type="PRINTS" id="PR00662">
    <property type="entry name" value="G6PISOMERASE"/>
</dbReference>
<feature type="active site" description="Proton donor" evidence="7">
    <location>
        <position position="259"/>
    </location>
</feature>
<dbReference type="Pfam" id="PF00342">
    <property type="entry name" value="PGI"/>
    <property type="match status" value="1"/>
</dbReference>
<keyword evidence="5 7" id="KW-0413">Isomerase</keyword>
<dbReference type="KEGG" id="ccun:CCUN_0053"/>
<comment type="pathway">
    <text evidence="1 7 8">Carbohydrate degradation; glycolysis; D-glyceraldehyde 3-phosphate and glycerone phosphate from D-glucose: step 2/4.</text>
</comment>
<keyword evidence="3 7" id="KW-0312">Gluconeogenesis</keyword>
<dbReference type="NCBIfam" id="NF003016">
    <property type="entry name" value="PRK03868.1"/>
    <property type="match status" value="1"/>
</dbReference>
<dbReference type="PANTHER" id="PTHR11469:SF1">
    <property type="entry name" value="GLUCOSE-6-PHOSPHATE ISOMERASE"/>
    <property type="match status" value="1"/>
</dbReference>
<comment type="function">
    <text evidence="7">Catalyzes the reversible isomerization of glucose-6-phosphate to fructose-6-phosphate.</text>
</comment>
<dbReference type="Gene3D" id="3.40.50.10490">
    <property type="entry name" value="Glucose-6-phosphate isomerase like protein, domain 1"/>
    <property type="match status" value="2"/>
</dbReference>
<organism evidence="9 10">
    <name type="scientific">Campylobacter cuniculorum DSM 23162 = LMG 24588</name>
    <dbReference type="NCBI Taxonomy" id="1121267"/>
    <lineage>
        <taxon>Bacteria</taxon>
        <taxon>Pseudomonadati</taxon>
        <taxon>Campylobacterota</taxon>
        <taxon>Epsilonproteobacteria</taxon>
        <taxon>Campylobacterales</taxon>
        <taxon>Campylobacteraceae</taxon>
        <taxon>Campylobacter</taxon>
    </lineage>
</organism>
<dbReference type="EC" id="5.3.1.9" evidence="7"/>
<evidence type="ECO:0000256" key="8">
    <source>
        <dbReference type="RuleBase" id="RU000612"/>
    </source>
</evidence>
<dbReference type="GO" id="GO:0097367">
    <property type="term" value="F:carbohydrate derivative binding"/>
    <property type="evidence" value="ECO:0007669"/>
    <property type="project" value="InterPro"/>
</dbReference>
<dbReference type="PROSITE" id="PS00765">
    <property type="entry name" value="P_GLUCOSE_ISOMERASE_1"/>
    <property type="match status" value="1"/>
</dbReference>
<dbReference type="eggNOG" id="COG0166">
    <property type="taxonomic scope" value="Bacteria"/>
</dbReference>
<evidence type="ECO:0000313" key="10">
    <source>
        <dbReference type="Proteomes" id="UP000192902"/>
    </source>
</evidence>
<comment type="pathway">
    <text evidence="7">Carbohydrate biosynthesis; gluconeogenesis.</text>
</comment>
<dbReference type="InterPro" id="IPR035476">
    <property type="entry name" value="SIS_PGI_1"/>
</dbReference>
<dbReference type="PROSITE" id="PS00174">
    <property type="entry name" value="P_GLUCOSE_ISOMERASE_2"/>
    <property type="match status" value="1"/>
</dbReference>
<dbReference type="HAMAP" id="MF_00473">
    <property type="entry name" value="G6P_isomerase"/>
    <property type="match status" value="1"/>
</dbReference>
<evidence type="ECO:0000256" key="1">
    <source>
        <dbReference type="ARBA" id="ARBA00004926"/>
    </source>
</evidence>
<comment type="subcellular location">
    <subcellularLocation>
        <location evidence="7">Cytoplasm</location>
    </subcellularLocation>
</comment>
<evidence type="ECO:0000256" key="6">
    <source>
        <dbReference type="ARBA" id="ARBA00029321"/>
    </source>
</evidence>
<accession>A0A1W6BUH8</accession>
<evidence type="ECO:0000256" key="4">
    <source>
        <dbReference type="ARBA" id="ARBA00023152"/>
    </source>
</evidence>
<name>A0A1W6BUH8_9BACT</name>
<evidence type="ECO:0000313" key="9">
    <source>
        <dbReference type="EMBL" id="ARJ55721.1"/>
    </source>
</evidence>
<proteinExistence type="inferred from homology"/>
<protein>
    <recommendedName>
        <fullName evidence="7">Glucose-6-phosphate isomerase</fullName>
        <shortName evidence="7">GPI</shortName>
        <ecNumber evidence="7">5.3.1.9</ecNumber>
    </recommendedName>
    <alternativeName>
        <fullName evidence="7">Phosphoglucose isomerase</fullName>
        <shortName evidence="7">PGI</shortName>
    </alternativeName>
    <alternativeName>
        <fullName evidence="7">Phosphohexose isomerase</fullName>
        <shortName evidence="7">PHI</shortName>
    </alternativeName>
</protein>
<comment type="catalytic activity">
    <reaction evidence="6 7 8">
        <text>alpha-D-glucose 6-phosphate = beta-D-fructose 6-phosphate</text>
        <dbReference type="Rhea" id="RHEA:11816"/>
        <dbReference type="ChEBI" id="CHEBI:57634"/>
        <dbReference type="ChEBI" id="CHEBI:58225"/>
        <dbReference type="EC" id="5.3.1.9"/>
    </reaction>
</comment>
<dbReference type="GO" id="GO:0048029">
    <property type="term" value="F:monosaccharide binding"/>
    <property type="evidence" value="ECO:0007669"/>
    <property type="project" value="TreeGrafter"/>
</dbReference>
<dbReference type="UniPathway" id="UPA00109">
    <property type="reaction ID" value="UER00181"/>
</dbReference>
<dbReference type="OrthoDB" id="140919at2"/>
<sequence length="410" mass="46506">MLRNNLFFKTSELKFISSYARRMNDELNSGDIGYYHLIHTSLELIDESLEFIKDKTHIKNIVLVGMGGSSCGVKALQNLLFDEKENDRELLILDNTSSHSFAQILKKLKLEESLFLITSKTGNTIEVVSLFKLIIAHFGIEFSRIRDYFVFITDRDSKLHKEGENLKVKTFFIPNNVGGRFSVLSAVGIVPLCFCGYNAKALLDGAKQCFEDFFIHKKEEILQKAYHYCTHKNANINVLFSYGDSFKGFNEWYIQLIAESLGKKQGYKRIGLTPIALIGARDQHSFLQLIMDGPKNKTISFLRVLNSKKSPVIPNIDFEFLDSSSNGVSLHNLLNAQCEATMNALIAENLSVDLIELDYLDAWHTGYLMYYYELFTSTCGIMLGIDTYNQPGVEIGKLILKKILDAQTNS</sequence>
<keyword evidence="7" id="KW-0963">Cytoplasm</keyword>
<feature type="active site" evidence="7">
    <location>
        <position position="397"/>
    </location>
</feature>
<evidence type="ECO:0000256" key="3">
    <source>
        <dbReference type="ARBA" id="ARBA00022432"/>
    </source>
</evidence>
<dbReference type="RefSeq" id="WP_027304955.1">
    <property type="nucleotide sequence ID" value="NZ_CP020867.1"/>
</dbReference>
<dbReference type="GO" id="GO:0051156">
    <property type="term" value="P:glucose 6-phosphate metabolic process"/>
    <property type="evidence" value="ECO:0007669"/>
    <property type="project" value="TreeGrafter"/>
</dbReference>
<dbReference type="STRING" id="1121267.CCUN_0053"/>
<keyword evidence="4 7" id="KW-0324">Glycolysis</keyword>
<dbReference type="InterPro" id="IPR001672">
    <property type="entry name" value="G6P_Isomerase"/>
</dbReference>
<dbReference type="EMBL" id="CP020867">
    <property type="protein sequence ID" value="ARJ55721.1"/>
    <property type="molecule type" value="Genomic_DNA"/>
</dbReference>
<evidence type="ECO:0000256" key="2">
    <source>
        <dbReference type="ARBA" id="ARBA00006604"/>
    </source>
</evidence>
<dbReference type="Proteomes" id="UP000192902">
    <property type="component" value="Chromosome"/>
</dbReference>
<dbReference type="PROSITE" id="PS51463">
    <property type="entry name" value="P_GLUCOSE_ISOMERASE_3"/>
    <property type="match status" value="1"/>
</dbReference>
<gene>
    <name evidence="7 9" type="primary">pgi</name>
    <name evidence="9" type="ORF">CCUN_0053</name>
</gene>
<dbReference type="InterPro" id="IPR046348">
    <property type="entry name" value="SIS_dom_sf"/>
</dbReference>
<dbReference type="AlphaFoldDB" id="A0A1W6BUH8"/>
<dbReference type="UniPathway" id="UPA00138"/>
<dbReference type="CDD" id="cd05015">
    <property type="entry name" value="SIS_PGI_1"/>
    <property type="match status" value="1"/>
</dbReference>
<dbReference type="GO" id="GO:0006096">
    <property type="term" value="P:glycolytic process"/>
    <property type="evidence" value="ECO:0007669"/>
    <property type="project" value="UniProtKB-UniRule"/>
</dbReference>
<dbReference type="PANTHER" id="PTHR11469">
    <property type="entry name" value="GLUCOSE-6-PHOSPHATE ISOMERASE"/>
    <property type="match status" value="1"/>
</dbReference>
<reference evidence="9 10" key="1">
    <citation type="submission" date="2017-04" db="EMBL/GenBank/DDBJ databases">
        <title>Complete genome sequence of the Campylobacter cuniculorum type strain LMG24588.</title>
        <authorList>
            <person name="Miller W.G."/>
            <person name="Yee E."/>
            <person name="Revez J."/>
            <person name="Bono J.L."/>
            <person name="Rossi M."/>
        </authorList>
    </citation>
    <scope>NUCLEOTIDE SEQUENCE [LARGE SCALE GENOMIC DNA]</scope>
    <source>
        <strain evidence="9 10">LMG 24588</strain>
    </source>
</reference>
<feature type="active site" evidence="7">
    <location>
        <position position="284"/>
    </location>
</feature>
<dbReference type="SUPFAM" id="SSF53697">
    <property type="entry name" value="SIS domain"/>
    <property type="match status" value="1"/>
</dbReference>
<dbReference type="InterPro" id="IPR018189">
    <property type="entry name" value="Phosphoglucose_isomerase_CS"/>
</dbReference>
<comment type="similarity">
    <text evidence="2 7 8">Belongs to the GPI family.</text>
</comment>
<dbReference type="GO" id="GO:0005829">
    <property type="term" value="C:cytosol"/>
    <property type="evidence" value="ECO:0007669"/>
    <property type="project" value="TreeGrafter"/>
</dbReference>
<dbReference type="GO" id="GO:0006094">
    <property type="term" value="P:gluconeogenesis"/>
    <property type="evidence" value="ECO:0007669"/>
    <property type="project" value="UniProtKB-UniRule"/>
</dbReference>
<evidence type="ECO:0000256" key="5">
    <source>
        <dbReference type="ARBA" id="ARBA00023235"/>
    </source>
</evidence>